<dbReference type="eggNOG" id="COG3071">
    <property type="taxonomic scope" value="Bacteria"/>
</dbReference>
<evidence type="ECO:0000313" key="2">
    <source>
        <dbReference type="Proteomes" id="UP000005824"/>
    </source>
</evidence>
<name>B4D1I2_9BACT</name>
<dbReference type="SUPFAM" id="SSF48452">
    <property type="entry name" value="TPR-like"/>
    <property type="match status" value="1"/>
</dbReference>
<organism evidence="1 2">
    <name type="scientific">Chthoniobacter flavus Ellin428</name>
    <dbReference type="NCBI Taxonomy" id="497964"/>
    <lineage>
        <taxon>Bacteria</taxon>
        <taxon>Pseudomonadati</taxon>
        <taxon>Verrucomicrobiota</taxon>
        <taxon>Spartobacteria</taxon>
        <taxon>Chthoniobacterales</taxon>
        <taxon>Chthoniobacteraceae</taxon>
        <taxon>Chthoniobacter</taxon>
    </lineage>
</organism>
<proteinExistence type="predicted"/>
<dbReference type="RefSeq" id="WP_006980095.1">
    <property type="nucleotide sequence ID" value="NZ_ABVL01000007.1"/>
</dbReference>
<dbReference type="InParanoid" id="B4D1I2"/>
<dbReference type="AlphaFoldDB" id="B4D1I2"/>
<dbReference type="Proteomes" id="UP000005824">
    <property type="component" value="Unassembled WGS sequence"/>
</dbReference>
<dbReference type="InterPro" id="IPR011990">
    <property type="entry name" value="TPR-like_helical_dom_sf"/>
</dbReference>
<evidence type="ECO:0000313" key="1">
    <source>
        <dbReference type="EMBL" id="EDY19594.1"/>
    </source>
</evidence>
<keyword evidence="2" id="KW-1185">Reference proteome</keyword>
<dbReference type="Gene3D" id="1.25.40.10">
    <property type="entry name" value="Tetratricopeptide repeat domain"/>
    <property type="match status" value="2"/>
</dbReference>
<gene>
    <name evidence="1" type="ORF">CfE428DRAFT_2770</name>
</gene>
<reference evidence="1 2" key="1">
    <citation type="journal article" date="2011" name="J. Bacteriol.">
        <title>Genome sequence of Chthoniobacter flavus Ellin428, an aerobic heterotrophic soil bacterium.</title>
        <authorList>
            <person name="Kant R."/>
            <person name="van Passel M.W."/>
            <person name="Palva A."/>
            <person name="Lucas S."/>
            <person name="Lapidus A."/>
            <person name="Glavina Del Rio T."/>
            <person name="Dalin E."/>
            <person name="Tice H."/>
            <person name="Bruce D."/>
            <person name="Goodwin L."/>
            <person name="Pitluck S."/>
            <person name="Larimer F.W."/>
            <person name="Land M.L."/>
            <person name="Hauser L."/>
            <person name="Sangwan P."/>
            <person name="de Vos W.M."/>
            <person name="Janssen P.H."/>
            <person name="Smidt H."/>
        </authorList>
    </citation>
    <scope>NUCLEOTIDE SEQUENCE [LARGE SCALE GENOMIC DNA]</scope>
    <source>
        <strain evidence="1 2">Ellin428</strain>
    </source>
</reference>
<protein>
    <submittedName>
        <fullName evidence="1">Uncharacterized protein</fullName>
    </submittedName>
</protein>
<sequence>MRAEFWAGRALSVDDRNIDATRLMAEINEAQDWPAALGWRIKVVQREPNNNDDMMLWAKSAFRFGQREMAAHVLKNLPADFQDRSAEYHEMMAGIALGNHDLRGAEEHFGRAAELDRGNPVHRINLASFRLANSPDKEVHARAVKDLHDALADPNARLLAIRELLADATRRHDRENALQLADQLRAMPEHTFADELSCLDIVPTQDRFKAAVADFEKRSEADAQKAIATGEWLNSHRLAPETLRWYPQLPSAVRSSTRMQIVAAEAYLAVGDWQKLEAFLKMGRWEDADFLRRAMAIRARRELAQPWQKDWEQLTDDVEANPPDGFLLAQVVIGWKWRPEAVKLLWDAATKPKTNSVALENLWNLYTETHETRELLRVARAQTELDPANPVRKNNEAFLTLLVYGASSRAERLARAASESNPQIPEWAATYAYALHLAGKDATAQKVMSALPPEALQHPGVALYYAIVLAGNGDQTGARETLARLDARGMLPEERKLATDLAQKLERAAKGASG</sequence>
<accession>B4D1I2</accession>
<dbReference type="STRING" id="497964.CfE428DRAFT_2770"/>
<comment type="caution">
    <text evidence="1">The sequence shown here is derived from an EMBL/GenBank/DDBJ whole genome shotgun (WGS) entry which is preliminary data.</text>
</comment>
<dbReference type="EMBL" id="ABVL01000007">
    <property type="protein sequence ID" value="EDY19594.1"/>
    <property type="molecule type" value="Genomic_DNA"/>
</dbReference>